<protein>
    <submittedName>
        <fullName evidence="1">Uncharacterized protein</fullName>
    </submittedName>
</protein>
<sequence length="82" mass="9070">MLGSSACTLCIHLSLCNPIKLQRCKSLERSYRGWMLHREEPAANGKRRKEWEQGEAGEGRGIQLKKNDITCAAGEGGKIEIG</sequence>
<name>A0AAV9R711_9TELE</name>
<dbReference type="AlphaFoldDB" id="A0AAV9R711"/>
<dbReference type="EMBL" id="JAHHUM010002315">
    <property type="protein sequence ID" value="KAK5605053.1"/>
    <property type="molecule type" value="Genomic_DNA"/>
</dbReference>
<gene>
    <name evidence="1" type="ORF">CRENBAI_001103</name>
</gene>
<reference evidence="1 2" key="1">
    <citation type="submission" date="2021-06" db="EMBL/GenBank/DDBJ databases">
        <authorList>
            <person name="Palmer J.M."/>
        </authorList>
    </citation>
    <scope>NUCLEOTIDE SEQUENCE [LARGE SCALE GENOMIC DNA]</scope>
    <source>
        <strain evidence="1 2">MEX-2019</strain>
        <tissue evidence="1">Muscle</tissue>
    </source>
</reference>
<keyword evidence="2" id="KW-1185">Reference proteome</keyword>
<proteinExistence type="predicted"/>
<comment type="caution">
    <text evidence="1">The sequence shown here is derived from an EMBL/GenBank/DDBJ whole genome shotgun (WGS) entry which is preliminary data.</text>
</comment>
<organism evidence="1 2">
    <name type="scientific">Crenichthys baileyi</name>
    <name type="common">White River springfish</name>
    <dbReference type="NCBI Taxonomy" id="28760"/>
    <lineage>
        <taxon>Eukaryota</taxon>
        <taxon>Metazoa</taxon>
        <taxon>Chordata</taxon>
        <taxon>Craniata</taxon>
        <taxon>Vertebrata</taxon>
        <taxon>Euteleostomi</taxon>
        <taxon>Actinopterygii</taxon>
        <taxon>Neopterygii</taxon>
        <taxon>Teleostei</taxon>
        <taxon>Neoteleostei</taxon>
        <taxon>Acanthomorphata</taxon>
        <taxon>Ovalentaria</taxon>
        <taxon>Atherinomorphae</taxon>
        <taxon>Cyprinodontiformes</taxon>
        <taxon>Goodeidae</taxon>
        <taxon>Crenichthys</taxon>
    </lineage>
</organism>
<evidence type="ECO:0000313" key="1">
    <source>
        <dbReference type="EMBL" id="KAK5605053.1"/>
    </source>
</evidence>
<accession>A0AAV9R711</accession>
<evidence type="ECO:0000313" key="2">
    <source>
        <dbReference type="Proteomes" id="UP001311232"/>
    </source>
</evidence>
<dbReference type="Proteomes" id="UP001311232">
    <property type="component" value="Unassembled WGS sequence"/>
</dbReference>